<reference evidence="2" key="1">
    <citation type="journal article" date="2010" name="Genome Res.">
        <title>Population genomic sequencing of Coccidioides fungi reveals recent hybridization and transposon control.</title>
        <authorList>
            <person name="Neafsey D.E."/>
            <person name="Barker B.M."/>
            <person name="Sharpton T.J."/>
            <person name="Stajich J.E."/>
            <person name="Park D.J."/>
            <person name="Whiston E."/>
            <person name="Hung C.-Y."/>
            <person name="McMahan C."/>
            <person name="White J."/>
            <person name="Sykes S."/>
            <person name="Heiman D."/>
            <person name="Young S."/>
            <person name="Zeng Q."/>
            <person name="Abouelleil A."/>
            <person name="Aftuck L."/>
            <person name="Bessette D."/>
            <person name="Brown A."/>
            <person name="FitzGerald M."/>
            <person name="Lui A."/>
            <person name="Macdonald J.P."/>
            <person name="Priest M."/>
            <person name="Orbach M.J."/>
            <person name="Galgiani J.N."/>
            <person name="Kirkland T.N."/>
            <person name="Cole G.T."/>
            <person name="Birren B.W."/>
            <person name="Henn M.R."/>
            <person name="Taylor J.W."/>
            <person name="Rounsley S.D."/>
        </authorList>
    </citation>
    <scope>NUCLEOTIDE SEQUENCE [LARGE SCALE GENOMIC DNA]</scope>
    <source>
        <strain evidence="2">H538.4</strain>
    </source>
</reference>
<name>A0A0J8UIP0_COCIT</name>
<sequence>MEFDLQRGLCLLEAAKESSSSSLFKEELSESSSIIASSLFFLSVTVSLLPAQAIIVAVSSAPAEFINAIFYLILEHKLYLPVKEHDILAVCIQLYKSILMTQAGVQLSPEQKCSICKRAQQDYSNILFTECIFTDLN</sequence>
<accession>A0A0J8UIP0</accession>
<dbReference type="AlphaFoldDB" id="A0A0J8UIP0"/>
<evidence type="ECO:0000313" key="2">
    <source>
        <dbReference type="Proteomes" id="UP000054563"/>
    </source>
</evidence>
<organism evidence="1 2">
    <name type="scientific">Coccidioides immitis H538.4</name>
    <dbReference type="NCBI Taxonomy" id="396776"/>
    <lineage>
        <taxon>Eukaryota</taxon>
        <taxon>Fungi</taxon>
        <taxon>Dikarya</taxon>
        <taxon>Ascomycota</taxon>
        <taxon>Pezizomycotina</taxon>
        <taxon>Eurotiomycetes</taxon>
        <taxon>Eurotiomycetidae</taxon>
        <taxon>Onygenales</taxon>
        <taxon>Onygenaceae</taxon>
        <taxon>Coccidioides</taxon>
    </lineage>
</organism>
<gene>
    <name evidence="1" type="ORF">CIHG_04794</name>
</gene>
<evidence type="ECO:0000313" key="1">
    <source>
        <dbReference type="EMBL" id="KMU87348.1"/>
    </source>
</evidence>
<dbReference type="Proteomes" id="UP000054563">
    <property type="component" value="Unassembled WGS sequence"/>
</dbReference>
<dbReference type="EMBL" id="DS016997">
    <property type="protein sequence ID" value="KMU87348.1"/>
    <property type="molecule type" value="Genomic_DNA"/>
</dbReference>
<protein>
    <submittedName>
        <fullName evidence="1">Uncharacterized protein</fullName>
    </submittedName>
</protein>
<proteinExistence type="predicted"/>
<dbReference type="VEuPathDB" id="FungiDB:CIHG_04794"/>